<dbReference type="EMBL" id="JBHZOL010000115">
    <property type="protein sequence ID" value="MFE4108550.1"/>
    <property type="molecule type" value="Genomic_DNA"/>
</dbReference>
<proteinExistence type="predicted"/>
<dbReference type="RefSeq" id="WP_377968179.1">
    <property type="nucleotide sequence ID" value="NZ_JBHZOL010000115.1"/>
</dbReference>
<comment type="caution">
    <text evidence="2">The sequence shown here is derived from an EMBL/GenBank/DDBJ whole genome shotgun (WGS) entry which is preliminary data.</text>
</comment>
<feature type="compositionally biased region" description="Polar residues" evidence="1">
    <location>
        <begin position="968"/>
        <end position="990"/>
    </location>
</feature>
<dbReference type="Proteomes" id="UP001600165">
    <property type="component" value="Unassembled WGS sequence"/>
</dbReference>
<evidence type="ECO:0000256" key="1">
    <source>
        <dbReference type="SAM" id="MobiDB-lite"/>
    </source>
</evidence>
<name>A0ABW6ILV6_9CYAN</name>
<protein>
    <recommendedName>
        <fullName evidence="4">DUF927 domain-containing protein</fullName>
    </recommendedName>
</protein>
<accession>A0ABW6ILV6</accession>
<feature type="compositionally biased region" description="Polar residues" evidence="1">
    <location>
        <begin position="949"/>
        <end position="959"/>
    </location>
</feature>
<organism evidence="2 3">
    <name type="scientific">Almyronema epifaneia S1</name>
    <dbReference type="NCBI Taxonomy" id="2991925"/>
    <lineage>
        <taxon>Bacteria</taxon>
        <taxon>Bacillati</taxon>
        <taxon>Cyanobacteriota</taxon>
        <taxon>Cyanophyceae</taxon>
        <taxon>Nodosilineales</taxon>
        <taxon>Nodosilineaceae</taxon>
        <taxon>Almyronema</taxon>
        <taxon>Almyronema epifaneia</taxon>
    </lineage>
</organism>
<evidence type="ECO:0000313" key="3">
    <source>
        <dbReference type="Proteomes" id="UP001600165"/>
    </source>
</evidence>
<reference evidence="2 3" key="1">
    <citation type="submission" date="2024-10" db="EMBL/GenBank/DDBJ databases">
        <authorList>
            <person name="Ratan Roy A."/>
            <person name="Morales Sandoval P.H."/>
            <person name="De Los Santos Villalobos S."/>
            <person name="Chakraborty S."/>
            <person name="Mukherjee J."/>
        </authorList>
    </citation>
    <scope>NUCLEOTIDE SEQUENCE [LARGE SCALE GENOMIC DNA]</scope>
    <source>
        <strain evidence="2 3">S1</strain>
    </source>
</reference>
<evidence type="ECO:0008006" key="4">
    <source>
        <dbReference type="Google" id="ProtNLM"/>
    </source>
</evidence>
<feature type="region of interest" description="Disordered" evidence="1">
    <location>
        <begin position="49"/>
        <end position="71"/>
    </location>
</feature>
<evidence type="ECO:0000313" key="2">
    <source>
        <dbReference type="EMBL" id="MFE4108550.1"/>
    </source>
</evidence>
<keyword evidence="3" id="KW-1185">Reference proteome</keyword>
<gene>
    <name evidence="2" type="ORF">ACFVKH_19915</name>
</gene>
<feature type="region of interest" description="Disordered" evidence="1">
    <location>
        <begin position="949"/>
        <end position="999"/>
    </location>
</feature>
<sequence length="1090" mass="123330">MPTAYEANPKQHCPLCDRGDYCFLIGDPIELVLCSRTDPNNPPQGWNYVGEAKDHRPKFASQQKRQRKNSKYPELVELQPQDLPDIPQWQPVTPPETLSTGDIVLHCVNGLRIGKFYHITGRVTKRGKQPPLIKVAPIGYERVGATELPEKELEYAIEDPTESAELNQVEYLYPDPYTQKELGKVVRRQWSDRRQWFDKFRKTKEIRPWHWDGKKWQSGKGDRQWPLYRELEAKEAIINGQIVFAVAGEQAVEHYRQLGLVAVTVAGGEAKFVEIADRLQDAFNTAKEAGVKPLLAIHPDFDLTGETKFADGLSLECRKRDIPAVAMDPQHIWLDIPHGGDIFDVVTQSGMSHKEIIMAIEYAIDEAIDHQEKAELLIKQRQRWGAPETYQGELGYWQEDREGFNKFRPLTNFDFQIEKEVASPDGGGFVLQLKRAGENRQFRLFLPSLDFTSVTSFENTLKKALGGALICRLTVNQMKALIRVRLHEYHHNRGGKVFRLADRVGQQADGYWVFPRQQMTPAGEMTDENKSLWIWNSGLTGDEATLPTPHINPPNSDALQNLVNVMTRFFGPKNIYPALLTLGYAAAAVHYQEFIKKDSSFPILNLIGDGGSGKTTAATCALAMVGMHTEAAGGMLRDVSISAAYEHLKITGSLIHCLDDPERTPFLDEFLKGLYNGKARLVRGQNGAAFNMQRPHSPLMVTSNFACGETNAATMSRLIQLWFDCNDKGEATAYREFQKAWDNASGALPDLIKLGHLAEDIELIEQDLIPHLGYAHSRIAKSLAVLVAYTEAVLKLSQVDSFDVRSYAIKSICRMANDADSSTDSLRDFVERLFILRSEAKVGEWNMRFIREHNTEKLRALALNLPSIWAVMDKEFKLPYNQRIIKHLLQGQNANMTARQRFHIDRNVSQNFDRKATDDPRWQIKRCVEIPVEVIKKYVDMDLDTESMSTLSTDLSNEPESLEDKESPQLTTNSQLNVNRKEISQLSNGQPKADVDKNQLSTENPVDSILSTDQTHIEQGLEGDLEPQLTQLTSKGVRTYSPSLADDNSDWKQHKELGTSVRVIRKRRNDSLIYVPGLGEQTVGNNLIEW</sequence>